<feature type="region of interest" description="Disordered" evidence="3">
    <location>
        <begin position="1"/>
        <end position="23"/>
    </location>
</feature>
<feature type="region of interest" description="Disordered" evidence="3">
    <location>
        <begin position="108"/>
        <end position="141"/>
    </location>
</feature>
<evidence type="ECO:0000313" key="6">
    <source>
        <dbReference type="Proteomes" id="UP000422736"/>
    </source>
</evidence>
<dbReference type="InterPro" id="IPR019331">
    <property type="entry name" value="FAM192A/Fyv6_N"/>
</dbReference>
<evidence type="ECO:0000256" key="2">
    <source>
        <dbReference type="ARBA" id="ARBA00023242"/>
    </source>
</evidence>
<evidence type="ECO:0000259" key="4">
    <source>
        <dbReference type="Pfam" id="PF10187"/>
    </source>
</evidence>
<dbReference type="Proteomes" id="UP000422736">
    <property type="component" value="Chromosome 6"/>
</dbReference>
<organism evidence="5 6">
    <name type="scientific">Kluyveromyces marxianus</name>
    <name type="common">Yeast</name>
    <name type="synonym">Candida kefyr</name>
    <dbReference type="NCBI Taxonomy" id="4911"/>
    <lineage>
        <taxon>Eukaryota</taxon>
        <taxon>Fungi</taxon>
        <taxon>Dikarya</taxon>
        <taxon>Ascomycota</taxon>
        <taxon>Saccharomycotina</taxon>
        <taxon>Saccharomycetes</taxon>
        <taxon>Saccharomycetales</taxon>
        <taxon>Saccharomycetaceae</taxon>
        <taxon>Kluyveromyces</taxon>
    </lineage>
</organism>
<accession>A0ABX6EZ05</accession>
<dbReference type="Pfam" id="PF10187">
    <property type="entry name" value="FAM192A_Fyv6_N"/>
    <property type="match status" value="1"/>
</dbReference>
<dbReference type="EMBL" id="CP015059">
    <property type="protein sequence ID" value="QGN17297.1"/>
    <property type="molecule type" value="Genomic_DNA"/>
</dbReference>
<evidence type="ECO:0000256" key="3">
    <source>
        <dbReference type="SAM" id="MobiDB-lite"/>
    </source>
</evidence>
<protein>
    <submittedName>
        <fullName evidence="5">Protein FYV6</fullName>
    </submittedName>
</protein>
<sequence length="181" mass="20633">MADKKPPTFVKEGLADLDKQKRNEQINKEVGELVSRKSLADQLRENSKKKRHQFQKLTKEKNSFTRLSTEDLNHINTCKSKEIEEYRSFSNWADLEEKKRLRRLEQIKQDTKTVGVSIDSDTTSSSLPSSSGTSIKKESIPTAIKVRKLKTKVANKKSLGIVSLSRKPTLKPSPKPKPKEK</sequence>
<evidence type="ECO:0000256" key="1">
    <source>
        <dbReference type="ARBA" id="ARBA00004123"/>
    </source>
</evidence>
<keyword evidence="2" id="KW-0539">Nucleus</keyword>
<proteinExistence type="predicted"/>
<comment type="subcellular location">
    <subcellularLocation>
        <location evidence="1">Nucleus</location>
    </subcellularLocation>
</comment>
<reference evidence="5 6" key="1">
    <citation type="submission" date="2016-03" db="EMBL/GenBank/DDBJ databases">
        <title>How can Kluyveromyces marxianus grow so fast - potential evolutionary course in Saccharomyces Complex revealed by comparative genomics.</title>
        <authorList>
            <person name="Mo W."/>
            <person name="Lu W."/>
            <person name="Yang X."/>
            <person name="Qi J."/>
            <person name="Lv H."/>
        </authorList>
    </citation>
    <scope>NUCLEOTIDE SEQUENCE [LARGE SCALE GENOMIC DNA]</scope>
    <source>
        <strain evidence="5 6">FIM1</strain>
    </source>
</reference>
<name>A0ABX6EZ05_KLUMA</name>
<gene>
    <name evidence="5" type="primary">FYV6</name>
    <name evidence="5" type="ORF">FIM1_4028</name>
</gene>
<feature type="region of interest" description="Disordered" evidence="3">
    <location>
        <begin position="157"/>
        <end position="181"/>
    </location>
</feature>
<evidence type="ECO:0000313" key="5">
    <source>
        <dbReference type="EMBL" id="QGN17297.1"/>
    </source>
</evidence>
<feature type="domain" description="FAM192A/Fyv6 N-terminal" evidence="4">
    <location>
        <begin position="19"/>
        <end position="87"/>
    </location>
</feature>
<feature type="compositionally biased region" description="Basic and acidic residues" evidence="3">
    <location>
        <begin position="13"/>
        <end position="23"/>
    </location>
</feature>
<feature type="compositionally biased region" description="Low complexity" evidence="3">
    <location>
        <begin position="113"/>
        <end position="134"/>
    </location>
</feature>
<keyword evidence="6" id="KW-1185">Reference proteome</keyword>